<dbReference type="GO" id="GO:0016491">
    <property type="term" value="F:oxidoreductase activity"/>
    <property type="evidence" value="ECO:0007669"/>
    <property type="project" value="UniProtKB-KW"/>
</dbReference>
<dbReference type="Pfam" id="PF00106">
    <property type="entry name" value="adh_short"/>
    <property type="match status" value="1"/>
</dbReference>
<protein>
    <submittedName>
        <fullName evidence="3">Uncharacterized protein</fullName>
    </submittedName>
</protein>
<evidence type="ECO:0000313" key="3">
    <source>
        <dbReference type="EMBL" id="KAK0388813.1"/>
    </source>
</evidence>
<dbReference type="AlphaFoldDB" id="A0AA39GLG8"/>
<proteinExistence type="inferred from homology"/>
<dbReference type="PANTHER" id="PTHR24320">
    <property type="entry name" value="RETINOL DEHYDROGENASE"/>
    <property type="match status" value="1"/>
</dbReference>
<dbReference type="Gene3D" id="3.40.50.720">
    <property type="entry name" value="NAD(P)-binding Rossmann-like Domain"/>
    <property type="match status" value="1"/>
</dbReference>
<dbReference type="InterPro" id="IPR036291">
    <property type="entry name" value="NAD(P)-bd_dom_sf"/>
</dbReference>
<comment type="caution">
    <text evidence="3">The sequence shown here is derived from an EMBL/GenBank/DDBJ whole genome shotgun (WGS) entry which is preliminary data.</text>
</comment>
<dbReference type="Proteomes" id="UP001175261">
    <property type="component" value="Unassembled WGS sequence"/>
</dbReference>
<accession>A0AA39GLG8</accession>
<evidence type="ECO:0000256" key="2">
    <source>
        <dbReference type="ARBA" id="ARBA00023002"/>
    </source>
</evidence>
<reference evidence="3" key="1">
    <citation type="submission" date="2022-10" db="EMBL/GenBank/DDBJ databases">
        <title>Determination and structural analysis of whole genome sequence of Sarocladium strictum F4-1.</title>
        <authorList>
            <person name="Hu L."/>
            <person name="Jiang Y."/>
        </authorList>
    </citation>
    <scope>NUCLEOTIDE SEQUENCE</scope>
    <source>
        <strain evidence="3">F4-1</strain>
    </source>
</reference>
<dbReference type="SUPFAM" id="SSF51735">
    <property type="entry name" value="NAD(P)-binding Rossmann-fold domains"/>
    <property type="match status" value="1"/>
</dbReference>
<gene>
    <name evidence="3" type="ORF">NLU13_5056</name>
</gene>
<name>A0AA39GLG8_SARSR</name>
<dbReference type="PANTHER" id="PTHR24320:SF272">
    <property type="entry name" value="NAD(P)-BINDING ROSSMANN-FOLD SUPERFAMILY PROTEIN"/>
    <property type="match status" value="1"/>
</dbReference>
<evidence type="ECO:0000256" key="1">
    <source>
        <dbReference type="ARBA" id="ARBA00006484"/>
    </source>
</evidence>
<dbReference type="PRINTS" id="PR00081">
    <property type="entry name" value="GDHRDH"/>
</dbReference>
<evidence type="ECO:0000313" key="4">
    <source>
        <dbReference type="Proteomes" id="UP001175261"/>
    </source>
</evidence>
<organism evidence="3 4">
    <name type="scientific">Sarocladium strictum</name>
    <name type="common">Black bundle disease fungus</name>
    <name type="synonym">Acremonium strictum</name>
    <dbReference type="NCBI Taxonomy" id="5046"/>
    <lineage>
        <taxon>Eukaryota</taxon>
        <taxon>Fungi</taxon>
        <taxon>Dikarya</taxon>
        <taxon>Ascomycota</taxon>
        <taxon>Pezizomycotina</taxon>
        <taxon>Sordariomycetes</taxon>
        <taxon>Hypocreomycetidae</taxon>
        <taxon>Hypocreales</taxon>
        <taxon>Sarocladiaceae</taxon>
        <taxon>Sarocladium</taxon>
    </lineage>
</organism>
<sequence>MIFHANMTSPYAAAYADPQGPGDSRPTALQIIQDNNMQGKLSGKVILVTGVSSGIGIETVRALLLTGARIIGTARDLTKAHTALSDVEGGQDVQVVEMDQSSLDSVRAAAQTILSKTSSILIMIANAGVMAIPSLQKSKDNFELHLATNHLSHFLLFQLLKPALVQASTPALQSRVVMVGAGWHRASPLPASCDYNFEQTPYDPWTAYARSKTANTYMANEIERRHGANGVHATSLHPGVVLGTGVARHVDPEMLASGRILYEKVNMSVPQGAATTVYAAVSRELEGRGGVYLTNCSEAVRGEDDGVPGRDTFVSHTYHPVDEARLWEDSLRLVQVAE</sequence>
<dbReference type="InterPro" id="IPR002347">
    <property type="entry name" value="SDR_fam"/>
</dbReference>
<comment type="similarity">
    <text evidence="1">Belongs to the short-chain dehydrogenases/reductases (SDR) family.</text>
</comment>
<keyword evidence="2" id="KW-0560">Oxidoreductase</keyword>
<keyword evidence="4" id="KW-1185">Reference proteome</keyword>
<dbReference type="EMBL" id="JAPDFR010000003">
    <property type="protein sequence ID" value="KAK0388813.1"/>
    <property type="molecule type" value="Genomic_DNA"/>
</dbReference>